<keyword evidence="3" id="KW-1185">Reference proteome</keyword>
<dbReference type="GO" id="GO:0043565">
    <property type="term" value="F:sequence-specific DNA binding"/>
    <property type="evidence" value="ECO:0007669"/>
    <property type="project" value="InterPro"/>
</dbReference>
<dbReference type="PROSITE" id="PS01124">
    <property type="entry name" value="HTH_ARAC_FAMILY_2"/>
    <property type="match status" value="1"/>
</dbReference>
<dbReference type="EMBL" id="QGHA01000017">
    <property type="protein sequence ID" value="PWK68287.1"/>
    <property type="molecule type" value="Genomic_DNA"/>
</dbReference>
<proteinExistence type="predicted"/>
<sequence>MSDLAMIEIFQDIREIYDFTAPCGELLPYVDFFSETSAEKCDSYFDQGHASVTMFESWTPTFYINLSGGYLIDVGGKRSSINDDQDILILRNGTVKRHNRPEDRIFTVKFYPGGLEAVLGFNQISMANQVITLDHILPASLLGSIRAAASFEDRVRITETYLLGARKGRATDHYTRLVREAIGEYTAAGMQLNTSEVAERLFITSKSINRYFNRVIGVAPKTYFSVLRARTALTAMVSDRSNFKPWEYGYYDPAHFYKDVFKFTGRKISEVF</sequence>
<evidence type="ECO:0000313" key="2">
    <source>
        <dbReference type="EMBL" id="PWK68287.1"/>
    </source>
</evidence>
<feature type="domain" description="HTH araC/xylS-type" evidence="1">
    <location>
        <begin position="172"/>
        <end position="272"/>
    </location>
</feature>
<dbReference type="GO" id="GO:0003700">
    <property type="term" value="F:DNA-binding transcription factor activity"/>
    <property type="evidence" value="ECO:0007669"/>
    <property type="project" value="InterPro"/>
</dbReference>
<organism evidence="2 3">
    <name type="scientific">Mucilaginibacter oryzae</name>
    <dbReference type="NCBI Taxonomy" id="468058"/>
    <lineage>
        <taxon>Bacteria</taxon>
        <taxon>Pseudomonadati</taxon>
        <taxon>Bacteroidota</taxon>
        <taxon>Sphingobacteriia</taxon>
        <taxon>Sphingobacteriales</taxon>
        <taxon>Sphingobacteriaceae</taxon>
        <taxon>Mucilaginibacter</taxon>
    </lineage>
</organism>
<evidence type="ECO:0000313" key="3">
    <source>
        <dbReference type="Proteomes" id="UP000245678"/>
    </source>
</evidence>
<name>A0A316HC76_9SPHI</name>
<dbReference type="Gene3D" id="1.10.10.60">
    <property type="entry name" value="Homeodomain-like"/>
    <property type="match status" value="1"/>
</dbReference>
<dbReference type="AlphaFoldDB" id="A0A316HC76"/>
<comment type="caution">
    <text evidence="2">The sequence shown here is derived from an EMBL/GenBank/DDBJ whole genome shotgun (WGS) entry which is preliminary data.</text>
</comment>
<protein>
    <submittedName>
        <fullName evidence="2">AraC-like DNA-binding protein</fullName>
    </submittedName>
</protein>
<gene>
    <name evidence="2" type="ORF">LX99_04811</name>
</gene>
<dbReference type="RefSeq" id="WP_211319083.1">
    <property type="nucleotide sequence ID" value="NZ_QGHA01000017.1"/>
</dbReference>
<keyword evidence="2" id="KW-0238">DNA-binding</keyword>
<dbReference type="Proteomes" id="UP000245678">
    <property type="component" value="Unassembled WGS sequence"/>
</dbReference>
<reference evidence="2 3" key="1">
    <citation type="submission" date="2018-05" db="EMBL/GenBank/DDBJ databases">
        <title>Genomic Encyclopedia of Archaeal and Bacterial Type Strains, Phase II (KMG-II): from individual species to whole genera.</title>
        <authorList>
            <person name="Goeker M."/>
        </authorList>
    </citation>
    <scope>NUCLEOTIDE SEQUENCE [LARGE SCALE GENOMIC DNA]</scope>
    <source>
        <strain evidence="2 3">DSM 19975</strain>
    </source>
</reference>
<accession>A0A316HC76</accession>
<dbReference type="InterPro" id="IPR018060">
    <property type="entry name" value="HTH_AraC"/>
</dbReference>
<evidence type="ECO:0000259" key="1">
    <source>
        <dbReference type="PROSITE" id="PS01124"/>
    </source>
</evidence>